<dbReference type="PROSITE" id="PS51257">
    <property type="entry name" value="PROKAR_LIPOPROTEIN"/>
    <property type="match status" value="1"/>
</dbReference>
<evidence type="ECO:0000313" key="3">
    <source>
        <dbReference type="EMBL" id="BBZ34441.1"/>
    </source>
</evidence>
<sequence>MTLVLRRLVSLAAVLSGTVLIASSLTACTDDDTWVQAAPAGGWAAQYADAANSSYTATEGAADLELAWTRSVKGDLGAAVGLGARGYLVANAQTPGGCSLMLWENDNNGRQRWCTRLVQGGGFGGALIDGFDNVYVGQPGAILSFPPTQWIRWRQQVIGMPHTPRLLGGGQLLVVTHLGQVLVFDAHRGTVVGNPLDLVEGVDPTDSQRGLADCAPARARCPVAAAPAFSPASNILVVTLWQPGAPKSTLMGLRYRPGQEPLLTREWTSDAPTEGVLASPALSADGSTVYVNGRDDRLWALHADDGSVKWSLPLEYLAQTPPTVAPDGTLIAGGGPGAALTGIKDSGDRGEVVWRRGDVESLTTASQAGTDLAYTVATEDDGMALIAFDPRDGQTRSSHPLPEATGFPVGVSVAADRSVVAATSDGQVYSLRAE</sequence>
<dbReference type="InterPro" id="IPR011047">
    <property type="entry name" value="Quinoprotein_ADH-like_sf"/>
</dbReference>
<gene>
    <name evidence="3" type="ORF">MCNF_30460</name>
</gene>
<reference evidence="3" key="2">
    <citation type="submission" date="2020-02" db="EMBL/GenBank/DDBJ databases">
        <authorList>
            <person name="Matsumoto Y."/>
            <person name="Motooka D."/>
            <person name="Nakamura S."/>
        </authorList>
    </citation>
    <scope>NUCLEOTIDE SEQUENCE</scope>
    <source>
        <strain evidence="3">JCM 13671</strain>
    </source>
</reference>
<keyword evidence="4" id="KW-1185">Reference proteome</keyword>
<evidence type="ECO:0000313" key="4">
    <source>
        <dbReference type="Proteomes" id="UP000466931"/>
    </source>
</evidence>
<dbReference type="SUPFAM" id="SSF50998">
    <property type="entry name" value="Quinoprotein alcohol dehydrogenase-like"/>
    <property type="match status" value="1"/>
</dbReference>
<name>A0A7I7XZW9_9MYCO</name>
<reference evidence="3" key="1">
    <citation type="journal article" date="2019" name="Emerg. Microbes Infect.">
        <title>Comprehensive subspecies identification of 175 nontuberculous mycobacteria species based on 7547 genomic profiles.</title>
        <authorList>
            <person name="Matsumoto Y."/>
            <person name="Kinjo T."/>
            <person name="Motooka D."/>
            <person name="Nabeya D."/>
            <person name="Jung N."/>
            <person name="Uechi K."/>
            <person name="Horii T."/>
            <person name="Iida T."/>
            <person name="Fujita J."/>
            <person name="Nakamura S."/>
        </authorList>
    </citation>
    <scope>NUCLEOTIDE SEQUENCE [LARGE SCALE GENOMIC DNA]</scope>
    <source>
        <strain evidence="3">JCM 13671</strain>
    </source>
</reference>
<accession>A0A7I7XZW9</accession>
<dbReference type="InterPro" id="IPR002372">
    <property type="entry name" value="PQQ_rpt_dom"/>
</dbReference>
<evidence type="ECO:0000256" key="1">
    <source>
        <dbReference type="SAM" id="SignalP"/>
    </source>
</evidence>
<keyword evidence="1" id="KW-0732">Signal</keyword>
<dbReference type="InterPro" id="IPR015943">
    <property type="entry name" value="WD40/YVTN_repeat-like_dom_sf"/>
</dbReference>
<dbReference type="AlphaFoldDB" id="A0A7I7XZW9"/>
<dbReference type="EMBL" id="AP022612">
    <property type="protein sequence ID" value="BBZ34441.1"/>
    <property type="molecule type" value="Genomic_DNA"/>
</dbReference>
<protein>
    <recommendedName>
        <fullName evidence="2">Pyrrolo-quinoline quinone repeat domain-containing protein</fullName>
    </recommendedName>
</protein>
<dbReference type="Pfam" id="PF13360">
    <property type="entry name" value="PQQ_2"/>
    <property type="match status" value="1"/>
</dbReference>
<dbReference type="PANTHER" id="PTHR34512">
    <property type="entry name" value="CELL SURFACE PROTEIN"/>
    <property type="match status" value="1"/>
</dbReference>
<dbReference type="RefSeq" id="WP_109788451.1">
    <property type="nucleotide sequence ID" value="NZ_AP022612.1"/>
</dbReference>
<dbReference type="OrthoDB" id="6189277at2"/>
<dbReference type="Proteomes" id="UP000466931">
    <property type="component" value="Chromosome"/>
</dbReference>
<dbReference type="PANTHER" id="PTHR34512:SF30">
    <property type="entry name" value="OUTER MEMBRANE PROTEIN ASSEMBLY FACTOR BAMB"/>
    <property type="match status" value="1"/>
</dbReference>
<dbReference type="Gene3D" id="2.130.10.10">
    <property type="entry name" value="YVTN repeat-like/Quinoprotein amine dehydrogenase"/>
    <property type="match status" value="1"/>
</dbReference>
<feature type="chain" id="PRO_5039016429" description="Pyrrolo-quinoline quinone repeat domain-containing protein" evidence="1">
    <location>
        <begin position="28"/>
        <end position="434"/>
    </location>
</feature>
<feature type="signal peptide" evidence="1">
    <location>
        <begin position="1"/>
        <end position="27"/>
    </location>
</feature>
<proteinExistence type="predicted"/>
<organism evidence="3 4">
    <name type="scientific">Mycolicibacterium confluentis</name>
    <dbReference type="NCBI Taxonomy" id="28047"/>
    <lineage>
        <taxon>Bacteria</taxon>
        <taxon>Bacillati</taxon>
        <taxon>Actinomycetota</taxon>
        <taxon>Actinomycetes</taxon>
        <taxon>Mycobacteriales</taxon>
        <taxon>Mycobacteriaceae</taxon>
        <taxon>Mycolicibacterium</taxon>
    </lineage>
</organism>
<evidence type="ECO:0000259" key="2">
    <source>
        <dbReference type="Pfam" id="PF13360"/>
    </source>
</evidence>
<feature type="domain" description="Pyrrolo-quinoline quinone repeat" evidence="2">
    <location>
        <begin position="267"/>
        <end position="406"/>
    </location>
</feature>